<dbReference type="EMBL" id="JASCZI010212206">
    <property type="protein sequence ID" value="MED6198727.1"/>
    <property type="molecule type" value="Genomic_DNA"/>
</dbReference>
<dbReference type="PANTHER" id="PTHR31170:SF20">
    <property type="entry name" value="DUF247 DOMAIN PROTEIN"/>
    <property type="match status" value="1"/>
</dbReference>
<gene>
    <name evidence="1" type="ORF">PIB30_069282</name>
</gene>
<organism evidence="1 2">
    <name type="scientific">Stylosanthes scabra</name>
    <dbReference type="NCBI Taxonomy" id="79078"/>
    <lineage>
        <taxon>Eukaryota</taxon>
        <taxon>Viridiplantae</taxon>
        <taxon>Streptophyta</taxon>
        <taxon>Embryophyta</taxon>
        <taxon>Tracheophyta</taxon>
        <taxon>Spermatophyta</taxon>
        <taxon>Magnoliopsida</taxon>
        <taxon>eudicotyledons</taxon>
        <taxon>Gunneridae</taxon>
        <taxon>Pentapetalae</taxon>
        <taxon>rosids</taxon>
        <taxon>fabids</taxon>
        <taxon>Fabales</taxon>
        <taxon>Fabaceae</taxon>
        <taxon>Papilionoideae</taxon>
        <taxon>50 kb inversion clade</taxon>
        <taxon>dalbergioids sensu lato</taxon>
        <taxon>Dalbergieae</taxon>
        <taxon>Pterocarpus clade</taxon>
        <taxon>Stylosanthes</taxon>
    </lineage>
</organism>
<protein>
    <submittedName>
        <fullName evidence="1">Uncharacterized protein</fullName>
    </submittedName>
</protein>
<name>A0ABU6XKY4_9FABA</name>
<accession>A0ABU6XKY4</accession>
<evidence type="ECO:0000313" key="1">
    <source>
        <dbReference type="EMBL" id="MED6198727.1"/>
    </source>
</evidence>
<dbReference type="Proteomes" id="UP001341840">
    <property type="component" value="Unassembled WGS sequence"/>
</dbReference>
<sequence length="234" mass="26655">MPKEAQPLFATESCCIYKVPHEIRRLNKDAYTPMVISIGPLHHGNSRLQFMWKIYTLAFASRLNNGGAHFTDLLRYFYLPPSHTKPSRNPNLQLAVLGHSACELVEAGVKFTVNKSSHSMLDLEFERGIFKIPNIVVGDETEIWLRNIVALELCHYPQEHYIIDYVNFFKQLVNSNKDADVLIKAGIIRTAVSGYGTSADKLFSYVCKNIVMLDLDFEHGILKIRHIVVDDFTV</sequence>
<dbReference type="PANTHER" id="PTHR31170">
    <property type="entry name" value="BNAC04G53230D PROTEIN"/>
    <property type="match status" value="1"/>
</dbReference>
<reference evidence="1 2" key="1">
    <citation type="journal article" date="2023" name="Plants (Basel)">
        <title>Bridging the Gap: Combining Genomics and Transcriptomics Approaches to Understand Stylosanthes scabra, an Orphan Legume from the Brazilian Caatinga.</title>
        <authorList>
            <person name="Ferreira-Neto J.R.C."/>
            <person name="da Silva M.D."/>
            <person name="Binneck E."/>
            <person name="de Melo N.F."/>
            <person name="da Silva R.H."/>
            <person name="de Melo A.L.T.M."/>
            <person name="Pandolfi V."/>
            <person name="Bustamante F.O."/>
            <person name="Brasileiro-Vidal A.C."/>
            <person name="Benko-Iseppon A.M."/>
        </authorList>
    </citation>
    <scope>NUCLEOTIDE SEQUENCE [LARGE SCALE GENOMIC DNA]</scope>
    <source>
        <tissue evidence="1">Leaves</tissue>
    </source>
</reference>
<evidence type="ECO:0000313" key="2">
    <source>
        <dbReference type="Proteomes" id="UP001341840"/>
    </source>
</evidence>
<proteinExistence type="predicted"/>
<keyword evidence="2" id="KW-1185">Reference proteome</keyword>
<comment type="caution">
    <text evidence="1">The sequence shown here is derived from an EMBL/GenBank/DDBJ whole genome shotgun (WGS) entry which is preliminary data.</text>
</comment>
<dbReference type="InterPro" id="IPR004158">
    <property type="entry name" value="DUF247_pln"/>
</dbReference>
<dbReference type="Pfam" id="PF03140">
    <property type="entry name" value="DUF247"/>
    <property type="match status" value="2"/>
</dbReference>